<feature type="region of interest" description="Disordered" evidence="4">
    <location>
        <begin position="232"/>
        <end position="257"/>
    </location>
</feature>
<evidence type="ECO:0000256" key="2">
    <source>
        <dbReference type="ARBA" id="ARBA00045899"/>
    </source>
</evidence>
<dbReference type="InterPro" id="IPR000704">
    <property type="entry name" value="Casein_kinase_II_reg-sub"/>
</dbReference>
<dbReference type="PRINTS" id="PR00472">
    <property type="entry name" value="CASNKINASEII"/>
</dbReference>
<feature type="compositionally biased region" description="Acidic residues" evidence="4">
    <location>
        <begin position="240"/>
        <end position="256"/>
    </location>
</feature>
<dbReference type="PANTHER" id="PTHR11740:SF0">
    <property type="entry name" value="CASEIN KINASE II SUBUNIT BETA"/>
    <property type="match status" value="1"/>
</dbReference>
<evidence type="ECO:0000256" key="4">
    <source>
        <dbReference type="SAM" id="MobiDB-lite"/>
    </source>
</evidence>
<reference evidence="5 6" key="1">
    <citation type="submission" date="2023-04" db="EMBL/GenBank/DDBJ databases">
        <title>Genome of Basidiobolus ranarum AG-B5.</title>
        <authorList>
            <person name="Stajich J.E."/>
            <person name="Carter-House D."/>
            <person name="Gryganskyi A."/>
        </authorList>
    </citation>
    <scope>NUCLEOTIDE SEQUENCE [LARGE SCALE GENOMIC DNA]</scope>
    <source>
        <strain evidence="5 6">AG-B5</strain>
    </source>
</reference>
<evidence type="ECO:0000256" key="3">
    <source>
        <dbReference type="RuleBase" id="RU361268"/>
    </source>
</evidence>
<feature type="region of interest" description="Disordered" evidence="4">
    <location>
        <begin position="1"/>
        <end position="26"/>
    </location>
</feature>
<accession>A0ABR2VLX8</accession>
<evidence type="ECO:0000313" key="5">
    <source>
        <dbReference type="EMBL" id="KAK9679596.1"/>
    </source>
</evidence>
<gene>
    <name evidence="5" type="primary">CKB1_8</name>
    <name evidence="5" type="ORF">K7432_016220</name>
</gene>
<protein>
    <recommendedName>
        <fullName evidence="3">Casein kinase II subunit beta</fullName>
        <shortName evidence="3">CK II beta</shortName>
    </recommendedName>
</protein>
<proteinExistence type="inferred from homology"/>
<evidence type="ECO:0000256" key="1">
    <source>
        <dbReference type="ARBA" id="ARBA00006941"/>
    </source>
</evidence>
<comment type="similarity">
    <text evidence="1 3">Belongs to the casein kinase 2 subunit beta family.</text>
</comment>
<dbReference type="InterPro" id="IPR035991">
    <property type="entry name" value="Casein_kinase_II_beta-like"/>
</dbReference>
<dbReference type="Proteomes" id="UP001479436">
    <property type="component" value="Unassembled WGS sequence"/>
</dbReference>
<name>A0ABR2VLX8_9FUNG</name>
<feature type="compositionally biased region" description="Polar residues" evidence="4">
    <location>
        <begin position="1"/>
        <end position="12"/>
    </location>
</feature>
<dbReference type="Gene3D" id="1.10.1820.10">
    <property type="entry name" value="protein kinase ck2 holoenzyme, chain C, domain 1"/>
    <property type="match status" value="1"/>
</dbReference>
<dbReference type="SUPFAM" id="SSF57798">
    <property type="entry name" value="Casein kinase II beta subunit"/>
    <property type="match status" value="1"/>
</dbReference>
<dbReference type="PANTHER" id="PTHR11740">
    <property type="entry name" value="CASEIN KINASE II SUBUNIT BETA"/>
    <property type="match status" value="1"/>
</dbReference>
<dbReference type="SMART" id="SM01085">
    <property type="entry name" value="CK_II_beta"/>
    <property type="match status" value="1"/>
</dbReference>
<dbReference type="Gene3D" id="2.20.25.20">
    <property type="match status" value="1"/>
</dbReference>
<keyword evidence="6" id="KW-1185">Reference proteome</keyword>
<sequence>MDPVKTQGSSKVPVNGEEYSVTTDSAHDSDHEKISWVTWFCSLPGKEYLVEVADNFLEDDFNFTGLGSTVPFYQEALEMILDIEPERKYSGADTSLIESSAERLYGLIHQRYILTRQGMNEMANKYDHRDFGDCPRYYCNGVAVVPTGRSDSLGIEPVRLYCPNCLDIYTPPSSRFQDLDGAFFGATFAHLFFMTFNPSIYTHFKVNTYTPRIYGFKVSELSKSGPCNRWLRSRYNQNDDSSESPSESDDISDTEEVQGIIPRLRGTKIGGVDKLTRSTYGETTSQHDVKSERSSISRFFNHHIHAREHTINGERKNPNVHNKSSKSLNHFTIFIPIFTNILLIVI</sequence>
<evidence type="ECO:0000313" key="6">
    <source>
        <dbReference type="Proteomes" id="UP001479436"/>
    </source>
</evidence>
<comment type="subunit">
    <text evidence="3">Tetramer of two alpha and two beta subunits.</text>
</comment>
<comment type="function">
    <text evidence="2 3">Regulatory subunit of casein kinase II/CK2. As part of the kinase complex regulates the basal catalytic activity of the alpha subunit a constitutively active serine/threonine-protein kinase that phosphorylates a large number of substrates containing acidic residues C-terminal to the phosphorylated serine or threonine.</text>
</comment>
<organism evidence="5 6">
    <name type="scientific">Basidiobolus ranarum</name>
    <dbReference type="NCBI Taxonomy" id="34480"/>
    <lineage>
        <taxon>Eukaryota</taxon>
        <taxon>Fungi</taxon>
        <taxon>Fungi incertae sedis</taxon>
        <taxon>Zoopagomycota</taxon>
        <taxon>Entomophthoromycotina</taxon>
        <taxon>Basidiobolomycetes</taxon>
        <taxon>Basidiobolales</taxon>
        <taxon>Basidiobolaceae</taxon>
        <taxon>Basidiobolus</taxon>
    </lineage>
</organism>
<comment type="caution">
    <text evidence="5">The sequence shown here is derived from an EMBL/GenBank/DDBJ whole genome shotgun (WGS) entry which is preliminary data.</text>
</comment>
<dbReference type="InterPro" id="IPR016149">
    <property type="entry name" value="Casein_kin_II_reg-sub_N"/>
</dbReference>
<dbReference type="Pfam" id="PF01214">
    <property type="entry name" value="CK_II_beta"/>
    <property type="match status" value="1"/>
</dbReference>
<dbReference type="EMBL" id="JASJQH010009431">
    <property type="protein sequence ID" value="KAK9679596.1"/>
    <property type="molecule type" value="Genomic_DNA"/>
</dbReference>